<evidence type="ECO:0000256" key="11">
    <source>
        <dbReference type="ARBA" id="ARBA00023237"/>
    </source>
</evidence>
<evidence type="ECO:0000259" key="16">
    <source>
        <dbReference type="SMART" id="SM00965"/>
    </source>
</evidence>
<keyword evidence="10 17" id="KW-0675">Receptor</keyword>
<keyword evidence="18" id="KW-1185">Reference proteome</keyword>
<evidence type="ECO:0000256" key="1">
    <source>
        <dbReference type="ARBA" id="ARBA00004571"/>
    </source>
</evidence>
<organism evidence="17 18">
    <name type="scientific">Pseudomonas ulcerans</name>
    <dbReference type="NCBI Taxonomy" id="3115852"/>
    <lineage>
        <taxon>Bacteria</taxon>
        <taxon>Pseudomonadati</taxon>
        <taxon>Pseudomonadota</taxon>
        <taxon>Gammaproteobacteria</taxon>
        <taxon>Pseudomonadales</taxon>
        <taxon>Pseudomonadaceae</taxon>
        <taxon>Pseudomonas</taxon>
    </lineage>
</organism>
<dbReference type="InterPro" id="IPR036942">
    <property type="entry name" value="Beta-barrel_TonB_sf"/>
</dbReference>
<feature type="region of interest" description="Disordered" evidence="14">
    <location>
        <begin position="129"/>
        <end position="152"/>
    </location>
</feature>
<evidence type="ECO:0000256" key="9">
    <source>
        <dbReference type="ARBA" id="ARBA00023136"/>
    </source>
</evidence>
<comment type="similarity">
    <text evidence="2 12 13">Belongs to the TonB-dependent receptor family.</text>
</comment>
<keyword evidence="15" id="KW-0732">Signal</keyword>
<dbReference type="InterPro" id="IPR012910">
    <property type="entry name" value="Plug_dom"/>
</dbReference>
<dbReference type="PANTHER" id="PTHR32552:SF74">
    <property type="entry name" value="HYDROXAMATE SIDEROPHORE RECEPTOR FHUE"/>
    <property type="match status" value="1"/>
</dbReference>
<evidence type="ECO:0000256" key="8">
    <source>
        <dbReference type="ARBA" id="ARBA00023077"/>
    </source>
</evidence>
<dbReference type="InterPro" id="IPR011662">
    <property type="entry name" value="Secretin/TonB_short_N"/>
</dbReference>
<dbReference type="RefSeq" id="WP_330075914.1">
    <property type="nucleotide sequence ID" value="NZ_JAZDQJ010000021.1"/>
</dbReference>
<evidence type="ECO:0000256" key="7">
    <source>
        <dbReference type="ARBA" id="ARBA00023004"/>
    </source>
</evidence>
<feature type="signal peptide" evidence="15">
    <location>
        <begin position="1"/>
        <end position="24"/>
    </location>
</feature>
<dbReference type="Gene3D" id="3.55.50.30">
    <property type="match status" value="1"/>
</dbReference>
<dbReference type="Gene3D" id="2.170.130.10">
    <property type="entry name" value="TonB-dependent receptor, plug domain"/>
    <property type="match status" value="1"/>
</dbReference>
<evidence type="ECO:0000256" key="5">
    <source>
        <dbReference type="ARBA" id="ARBA00022496"/>
    </source>
</evidence>
<reference evidence="17 18" key="1">
    <citation type="submission" date="2024-01" db="EMBL/GenBank/DDBJ databases">
        <title>Unpublished Manusciprt.</title>
        <authorList>
            <person name="Duman M."/>
            <person name="Valdes E.G."/>
            <person name="Ajmi N."/>
            <person name="Altun S."/>
            <person name="Saticioglu I.B."/>
        </authorList>
    </citation>
    <scope>NUCLEOTIDE SEQUENCE [LARGE SCALE GENOMIC DNA]</scope>
    <source>
        <strain evidence="17 18">148P</strain>
    </source>
</reference>
<accession>A0ABU7HUN7</accession>
<evidence type="ECO:0000256" key="4">
    <source>
        <dbReference type="ARBA" id="ARBA00022452"/>
    </source>
</evidence>
<keyword evidence="6 12" id="KW-0812">Transmembrane</keyword>
<evidence type="ECO:0000256" key="13">
    <source>
        <dbReference type="RuleBase" id="RU003357"/>
    </source>
</evidence>
<evidence type="ECO:0000256" key="6">
    <source>
        <dbReference type="ARBA" id="ARBA00022692"/>
    </source>
</evidence>
<dbReference type="InterPro" id="IPR037066">
    <property type="entry name" value="Plug_dom_sf"/>
</dbReference>
<keyword evidence="7" id="KW-0408">Iron</keyword>
<dbReference type="PROSITE" id="PS52016">
    <property type="entry name" value="TONB_DEPENDENT_REC_3"/>
    <property type="match status" value="1"/>
</dbReference>
<keyword evidence="11 12" id="KW-0998">Cell outer membrane</keyword>
<evidence type="ECO:0000313" key="17">
    <source>
        <dbReference type="EMBL" id="MEE1935163.1"/>
    </source>
</evidence>
<dbReference type="SUPFAM" id="SSF56935">
    <property type="entry name" value="Porins"/>
    <property type="match status" value="1"/>
</dbReference>
<evidence type="ECO:0000256" key="14">
    <source>
        <dbReference type="SAM" id="MobiDB-lite"/>
    </source>
</evidence>
<comment type="caution">
    <text evidence="17">The sequence shown here is derived from an EMBL/GenBank/DDBJ whole genome shotgun (WGS) entry which is preliminary data.</text>
</comment>
<keyword evidence="4 12" id="KW-1134">Transmembrane beta strand</keyword>
<keyword evidence="9 12" id="KW-0472">Membrane</keyword>
<comment type="subcellular location">
    <subcellularLocation>
        <location evidence="1 12">Cell outer membrane</location>
        <topology evidence="1 12">Multi-pass membrane protein</topology>
    </subcellularLocation>
</comment>
<evidence type="ECO:0000256" key="12">
    <source>
        <dbReference type="PROSITE-ProRule" id="PRU01360"/>
    </source>
</evidence>
<name>A0ABU7HUN7_9PSED</name>
<dbReference type="InterPro" id="IPR010105">
    <property type="entry name" value="TonB_sidphr_rcpt"/>
</dbReference>
<proteinExistence type="inferred from homology"/>
<evidence type="ECO:0000256" key="10">
    <source>
        <dbReference type="ARBA" id="ARBA00023170"/>
    </source>
</evidence>
<dbReference type="Gene3D" id="2.40.170.20">
    <property type="entry name" value="TonB-dependent receptor, beta-barrel domain"/>
    <property type="match status" value="1"/>
</dbReference>
<evidence type="ECO:0000256" key="2">
    <source>
        <dbReference type="ARBA" id="ARBA00009810"/>
    </source>
</evidence>
<dbReference type="Proteomes" id="UP001335100">
    <property type="component" value="Unassembled WGS sequence"/>
</dbReference>
<dbReference type="PANTHER" id="PTHR32552">
    <property type="entry name" value="FERRICHROME IRON RECEPTOR-RELATED"/>
    <property type="match status" value="1"/>
</dbReference>
<gene>
    <name evidence="17" type="ORF">V0R50_18190</name>
</gene>
<dbReference type="NCBIfam" id="TIGR01783">
    <property type="entry name" value="TonB-siderophor"/>
    <property type="match status" value="1"/>
</dbReference>
<sequence>MSSFPRVHLNPLALALALSIPATALPGLAPLAAEQARVQAFDIPAGKLSARLNQFAEQAGIYLSGDTRLTEGKQSNALRGSYPVQQALDILLGGSGLSAQPIGDNRYLLQPAPRAGALELGATSVDARRDGATTEGTGSFTSPMTSIGKGTQRVKDIPQSVSVVTRERMDQQNLRTVTDALAQTPGITVVPSFTGSQFYSRGFFLNSFQYDGVPLERQLYARGSSFSGQSAIFDRVEVLRGPQGLLEGGGDPSGAVNLVRKRPTAEAQTHLSAKAGSWDHYGAQLDTSGPLDSEGRLRGRLVADYDTSNSFVDEVGADNQTYYAALDFDLSERTTLGLGYSHERTDATPNTMGLPNYSDGSMPRFGRSTYLGTTWDSWDKRQDTYYLDLTQQLDDTWKLKGSLVNIREFNDFKYLQRRGRIDSAAGFSGDAYAFDYFSEHWGGDLNVTGDLQVFERRLGLTVGGNYSRLKSHDVWGARYNVVRPLNVFNPNLDVAEPSDASIYAANQWDDGYTSTQKGIYAVGDYQLGERLSLIVGGRLSSFRTLFDDVGPWGASRSEARKTDKLTPYAGLVYALDDDWNAYASYTEIFKPQTQRTAAGTILEPRTGTSYEIGLKGEHFGGRLNSSLALYQMEQDNIGLVDSSVDSATATARCGGTCYVPSGTIRSRGFEAELSGEVATGLELYAAYTLNLIKYLDEEPATTAANITGTTDTPKHILRTWANYRLPGEWKALAVGGGVNAQSRAAGYGYYGREQGGYAVWNARVAYDFDEHLTAALNLNNVFDRRYYKAVDYDHNFYGDPRSVLMSLDYRF</sequence>
<feature type="domain" description="Secretin/TonB short N-terminal" evidence="16">
    <location>
        <begin position="61"/>
        <end position="112"/>
    </location>
</feature>
<dbReference type="Pfam" id="PF07660">
    <property type="entry name" value="STN"/>
    <property type="match status" value="1"/>
</dbReference>
<dbReference type="InterPro" id="IPR000531">
    <property type="entry name" value="Beta-barrel_TonB"/>
</dbReference>
<keyword evidence="3 12" id="KW-0813">Transport</keyword>
<evidence type="ECO:0000256" key="15">
    <source>
        <dbReference type="SAM" id="SignalP"/>
    </source>
</evidence>
<evidence type="ECO:0000313" key="18">
    <source>
        <dbReference type="Proteomes" id="UP001335100"/>
    </source>
</evidence>
<dbReference type="Pfam" id="PF07715">
    <property type="entry name" value="Plug"/>
    <property type="match status" value="1"/>
</dbReference>
<keyword evidence="5" id="KW-0410">Iron transport</keyword>
<dbReference type="EMBL" id="JAZDQJ010000021">
    <property type="protein sequence ID" value="MEE1935163.1"/>
    <property type="molecule type" value="Genomic_DNA"/>
</dbReference>
<feature type="chain" id="PRO_5046866770" evidence="15">
    <location>
        <begin position="25"/>
        <end position="811"/>
    </location>
</feature>
<keyword evidence="8 13" id="KW-0798">TonB box</keyword>
<dbReference type="CDD" id="cd01347">
    <property type="entry name" value="ligand_gated_channel"/>
    <property type="match status" value="1"/>
</dbReference>
<feature type="compositionally biased region" description="Polar residues" evidence="14">
    <location>
        <begin position="134"/>
        <end position="149"/>
    </location>
</feature>
<dbReference type="Pfam" id="PF00593">
    <property type="entry name" value="TonB_dep_Rec_b-barrel"/>
    <property type="match status" value="1"/>
</dbReference>
<dbReference type="SMART" id="SM00965">
    <property type="entry name" value="STN"/>
    <property type="match status" value="1"/>
</dbReference>
<evidence type="ECO:0000256" key="3">
    <source>
        <dbReference type="ARBA" id="ARBA00022448"/>
    </source>
</evidence>
<protein>
    <submittedName>
        <fullName evidence="17">TonB-dependent siderophore receptor</fullName>
    </submittedName>
</protein>
<keyword evidence="5" id="KW-0406">Ion transport</keyword>
<dbReference type="InterPro" id="IPR039426">
    <property type="entry name" value="TonB-dep_rcpt-like"/>
</dbReference>